<keyword evidence="2" id="KW-1185">Reference proteome</keyword>
<protein>
    <submittedName>
        <fullName evidence="1">Uncharacterized protein</fullName>
    </submittedName>
</protein>
<organism evidence="1 2">
    <name type="scientific">Nonomuraea recticatena</name>
    <dbReference type="NCBI Taxonomy" id="46178"/>
    <lineage>
        <taxon>Bacteria</taxon>
        <taxon>Bacillati</taxon>
        <taxon>Actinomycetota</taxon>
        <taxon>Actinomycetes</taxon>
        <taxon>Streptosporangiales</taxon>
        <taxon>Streptosporangiaceae</taxon>
        <taxon>Nonomuraea</taxon>
    </lineage>
</organism>
<dbReference type="EMBL" id="BAAATE010000070">
    <property type="protein sequence ID" value="GAA2701679.1"/>
    <property type="molecule type" value="Genomic_DNA"/>
</dbReference>
<evidence type="ECO:0000313" key="1">
    <source>
        <dbReference type="EMBL" id="GAA2701679.1"/>
    </source>
</evidence>
<evidence type="ECO:0000313" key="2">
    <source>
        <dbReference type="Proteomes" id="UP001501666"/>
    </source>
</evidence>
<reference evidence="1 2" key="1">
    <citation type="journal article" date="2019" name="Int. J. Syst. Evol. Microbiol.">
        <title>The Global Catalogue of Microorganisms (GCM) 10K type strain sequencing project: providing services to taxonomists for standard genome sequencing and annotation.</title>
        <authorList>
            <consortium name="The Broad Institute Genomics Platform"/>
            <consortium name="The Broad Institute Genome Sequencing Center for Infectious Disease"/>
            <person name="Wu L."/>
            <person name="Ma J."/>
        </authorList>
    </citation>
    <scope>NUCLEOTIDE SEQUENCE [LARGE SCALE GENOMIC DNA]</scope>
    <source>
        <strain evidence="1 2">JCM 6835</strain>
    </source>
</reference>
<comment type="caution">
    <text evidence="1">The sequence shown here is derived from an EMBL/GenBank/DDBJ whole genome shotgun (WGS) entry which is preliminary data.</text>
</comment>
<proteinExistence type="predicted"/>
<dbReference type="Proteomes" id="UP001501666">
    <property type="component" value="Unassembled WGS sequence"/>
</dbReference>
<name>A0ABN3TFH1_9ACTN</name>
<dbReference type="RefSeq" id="WP_346158052.1">
    <property type="nucleotide sequence ID" value="NZ_BAAATE010000070.1"/>
</dbReference>
<gene>
    <name evidence="1" type="ORF">GCM10010412_099550</name>
</gene>
<accession>A0ABN3TFH1</accession>
<sequence>MIGQLGMCPLLVAGVQDKLVTTTIVDDVVARRLDWAHRTFPSVGHLLPYRRRATMSRRSLTGWIDVAKRR</sequence>